<dbReference type="Gene3D" id="3.30.2310.20">
    <property type="entry name" value="RelE-like"/>
    <property type="match status" value="1"/>
</dbReference>
<protein>
    <submittedName>
        <fullName evidence="2">Plasmid stabilization system</fullName>
    </submittedName>
</protein>
<keyword evidence="1" id="KW-1277">Toxin-antitoxin system</keyword>
<evidence type="ECO:0000256" key="1">
    <source>
        <dbReference type="ARBA" id="ARBA00022649"/>
    </source>
</evidence>
<reference evidence="2" key="1">
    <citation type="submission" date="2016-08" db="EMBL/GenBank/DDBJ databases">
        <authorList>
            <person name="Seilhamer J.J."/>
        </authorList>
    </citation>
    <scope>NUCLEOTIDE SEQUENCE</scope>
    <source>
        <strain evidence="2">86</strain>
    </source>
</reference>
<proteinExistence type="predicted"/>
<accession>A0A212M1S1</accession>
<name>A0A212M1S1_9FIRM</name>
<evidence type="ECO:0000313" key="2">
    <source>
        <dbReference type="EMBL" id="SCM83680.1"/>
    </source>
</evidence>
<sequence length="103" mass="12202">MYDIRYLPLARKDLTAITTYIADQLNAPQAAMNLLDSLDEAISRLRLFPYSCKVYQPVKALNSEYRLLPVKNYAVFYVVKEQFVEIHRIVYAKMDLRKLTRRR</sequence>
<dbReference type="InterPro" id="IPR007712">
    <property type="entry name" value="RelE/ParE_toxin"/>
</dbReference>
<dbReference type="EMBL" id="FMJE01000007">
    <property type="protein sequence ID" value="SCM83680.1"/>
    <property type="molecule type" value="Genomic_DNA"/>
</dbReference>
<dbReference type="AlphaFoldDB" id="A0A212M1S1"/>
<dbReference type="Pfam" id="PF05016">
    <property type="entry name" value="ParE_toxin"/>
    <property type="match status" value="1"/>
</dbReference>
<gene>
    <name evidence="2" type="ORF">KL86SPO_70538</name>
</gene>
<dbReference type="InterPro" id="IPR035093">
    <property type="entry name" value="RelE/ParE_toxin_dom_sf"/>
</dbReference>
<organism evidence="2">
    <name type="scientific">uncultured Sporomusa sp</name>
    <dbReference type="NCBI Taxonomy" id="307249"/>
    <lineage>
        <taxon>Bacteria</taxon>
        <taxon>Bacillati</taxon>
        <taxon>Bacillota</taxon>
        <taxon>Negativicutes</taxon>
        <taxon>Selenomonadales</taxon>
        <taxon>Sporomusaceae</taxon>
        <taxon>Sporomusa</taxon>
        <taxon>environmental samples</taxon>
    </lineage>
</organism>